<dbReference type="Gene3D" id="3.90.1150.10">
    <property type="entry name" value="Aspartate Aminotransferase, domain 1"/>
    <property type="match status" value="1"/>
</dbReference>
<feature type="domain" description="Aminotransferase class V" evidence="11">
    <location>
        <begin position="6"/>
        <end position="369"/>
    </location>
</feature>
<dbReference type="GO" id="GO:0031071">
    <property type="term" value="F:cysteine desulfurase activity"/>
    <property type="evidence" value="ECO:0007669"/>
    <property type="project" value="UniProtKB-EC"/>
</dbReference>
<reference evidence="12 13" key="1">
    <citation type="submission" date="2019-01" db="EMBL/GenBank/DDBJ databases">
        <authorList>
            <person name="Deng T."/>
        </authorList>
    </citation>
    <scope>NUCLEOTIDE SEQUENCE [LARGE SCALE GENOMIC DNA]</scope>
    <source>
        <strain evidence="12 13">F8825</strain>
    </source>
</reference>
<sequence length="388" mass="40071">MAKQRIYMDWNATAPLLGEARAAMLDALAEPGNPSSVHAEGRAARAMVEKARRQVAALVGAEPSHVTFTSCATEAANHALTPEFRMGRAPLVASMLYVSAIEHPALREGGRFAADRVREIPVTVSGVIDLGALEMVLAARPKEEGLPLVAVMLVNNETGVIQPVADVARVVHAHGGLLVVDAVQAAGRITIDMGVLGADFLILSSHKIGGPKGAGALVSRGETLMPVPLLKGGGQEKGHRAGTENVAALVGFGAAAQWMSEDLAERNAAIGALRNRLEEGMRTAASDVVIHGAGAARVANTCFFTLPGLKAETGQIAFDIEGLALSAGAACSSGKVGQSHVLTAMGHDAKTGGLRISLGPSTTADEVERAIEIFSRVASRRKMAGEAA</sequence>
<dbReference type="GO" id="GO:0046872">
    <property type="term" value="F:metal ion binding"/>
    <property type="evidence" value="ECO:0007669"/>
    <property type="project" value="UniProtKB-KW"/>
</dbReference>
<dbReference type="PANTHER" id="PTHR11601:SF34">
    <property type="entry name" value="CYSTEINE DESULFURASE"/>
    <property type="match status" value="1"/>
</dbReference>
<evidence type="ECO:0000256" key="1">
    <source>
        <dbReference type="ARBA" id="ARBA00001933"/>
    </source>
</evidence>
<dbReference type="Gene3D" id="1.10.260.50">
    <property type="match status" value="1"/>
</dbReference>
<comment type="function">
    <text evidence="2">Catalyzes the removal of elemental sulfur atoms from cysteine to produce alanine. Seems to participate in the biosynthesis of the nitrogenase metalloclusters by providing the inorganic sulfur required for the Fe-S core formation.</text>
</comment>
<dbReference type="EMBL" id="SDVB01000238">
    <property type="protein sequence ID" value="RYC12302.1"/>
    <property type="molecule type" value="Genomic_DNA"/>
</dbReference>
<dbReference type="Pfam" id="PF00266">
    <property type="entry name" value="Aminotran_5"/>
    <property type="match status" value="1"/>
</dbReference>
<evidence type="ECO:0000256" key="5">
    <source>
        <dbReference type="ARBA" id="ARBA00022679"/>
    </source>
</evidence>
<dbReference type="OrthoDB" id="9808002at2"/>
<keyword evidence="6" id="KW-0479">Metal-binding</keyword>
<keyword evidence="13" id="KW-1185">Reference proteome</keyword>
<evidence type="ECO:0000313" key="12">
    <source>
        <dbReference type="EMBL" id="RYC12302.1"/>
    </source>
</evidence>
<comment type="similarity">
    <text evidence="3">Belongs to the class-V pyridoxal-phosphate-dependent aminotransferase family. NifS/IscS subfamily.</text>
</comment>
<comment type="cofactor">
    <cofactor evidence="1">
        <name>pyridoxal 5'-phosphate</name>
        <dbReference type="ChEBI" id="CHEBI:597326"/>
    </cofactor>
</comment>
<evidence type="ECO:0000313" key="13">
    <source>
        <dbReference type="Proteomes" id="UP000291088"/>
    </source>
</evidence>
<evidence type="ECO:0000256" key="6">
    <source>
        <dbReference type="ARBA" id="ARBA00022723"/>
    </source>
</evidence>
<accession>A0A4Q2T1K0</accession>
<proteinExistence type="inferred from homology"/>
<name>A0A4Q2T1K0_9HYPH</name>
<dbReference type="InterPro" id="IPR015422">
    <property type="entry name" value="PyrdxlP-dep_Trfase_small"/>
</dbReference>
<dbReference type="PIRSF" id="PIRSF005572">
    <property type="entry name" value="NifS"/>
    <property type="match status" value="1"/>
</dbReference>
<evidence type="ECO:0000256" key="4">
    <source>
        <dbReference type="ARBA" id="ARBA00013558"/>
    </source>
</evidence>
<evidence type="ECO:0000256" key="3">
    <source>
        <dbReference type="ARBA" id="ARBA00006490"/>
    </source>
</evidence>
<keyword evidence="5" id="KW-0808">Transferase</keyword>
<protein>
    <recommendedName>
        <fullName evidence="4">Cysteine desulfurase</fullName>
    </recommendedName>
</protein>
<evidence type="ECO:0000256" key="8">
    <source>
        <dbReference type="ARBA" id="ARBA00023004"/>
    </source>
</evidence>
<evidence type="ECO:0000259" key="11">
    <source>
        <dbReference type="Pfam" id="PF00266"/>
    </source>
</evidence>
<evidence type="ECO:0000256" key="7">
    <source>
        <dbReference type="ARBA" id="ARBA00022898"/>
    </source>
</evidence>
<dbReference type="AlphaFoldDB" id="A0A4Q2T1K0"/>
<dbReference type="PANTHER" id="PTHR11601">
    <property type="entry name" value="CYSTEINE DESULFURYLASE FAMILY MEMBER"/>
    <property type="match status" value="1"/>
</dbReference>
<keyword evidence="8" id="KW-0408">Iron</keyword>
<gene>
    <name evidence="12" type="ORF">EUU22_14770</name>
</gene>
<evidence type="ECO:0000256" key="9">
    <source>
        <dbReference type="ARBA" id="ARBA00023014"/>
    </source>
</evidence>
<dbReference type="RefSeq" id="WP_129332724.1">
    <property type="nucleotide sequence ID" value="NZ_SDVB01000238.1"/>
</dbReference>
<dbReference type="GO" id="GO:0051536">
    <property type="term" value="F:iron-sulfur cluster binding"/>
    <property type="evidence" value="ECO:0007669"/>
    <property type="project" value="UniProtKB-KW"/>
</dbReference>
<keyword evidence="9" id="KW-0411">Iron-sulfur</keyword>
<dbReference type="Gene3D" id="3.40.640.10">
    <property type="entry name" value="Type I PLP-dependent aspartate aminotransferase-like (Major domain)"/>
    <property type="match status" value="1"/>
</dbReference>
<organism evidence="12 13">
    <name type="scientific">Ciceribacter ferrooxidans</name>
    <dbReference type="NCBI Taxonomy" id="2509717"/>
    <lineage>
        <taxon>Bacteria</taxon>
        <taxon>Pseudomonadati</taxon>
        <taxon>Pseudomonadota</taxon>
        <taxon>Alphaproteobacteria</taxon>
        <taxon>Hyphomicrobiales</taxon>
        <taxon>Rhizobiaceae</taxon>
        <taxon>Ciceribacter</taxon>
    </lineage>
</organism>
<evidence type="ECO:0000256" key="10">
    <source>
        <dbReference type="ARBA" id="ARBA00050776"/>
    </source>
</evidence>
<dbReference type="InterPro" id="IPR015424">
    <property type="entry name" value="PyrdxlP-dep_Trfase"/>
</dbReference>
<comment type="catalytic activity">
    <reaction evidence="10">
        <text>(sulfur carrier)-H + L-cysteine = (sulfur carrier)-SH + L-alanine</text>
        <dbReference type="Rhea" id="RHEA:43892"/>
        <dbReference type="Rhea" id="RHEA-COMP:14737"/>
        <dbReference type="Rhea" id="RHEA-COMP:14739"/>
        <dbReference type="ChEBI" id="CHEBI:29917"/>
        <dbReference type="ChEBI" id="CHEBI:35235"/>
        <dbReference type="ChEBI" id="CHEBI:57972"/>
        <dbReference type="ChEBI" id="CHEBI:64428"/>
        <dbReference type="EC" id="2.8.1.7"/>
    </reaction>
</comment>
<dbReference type="SUPFAM" id="SSF53383">
    <property type="entry name" value="PLP-dependent transferases"/>
    <property type="match status" value="1"/>
</dbReference>
<dbReference type="InterPro" id="IPR000192">
    <property type="entry name" value="Aminotrans_V_dom"/>
</dbReference>
<evidence type="ECO:0000256" key="2">
    <source>
        <dbReference type="ARBA" id="ARBA00003120"/>
    </source>
</evidence>
<keyword evidence="7" id="KW-0663">Pyridoxal phosphate</keyword>
<dbReference type="InterPro" id="IPR015421">
    <property type="entry name" value="PyrdxlP-dep_Trfase_major"/>
</dbReference>
<comment type="caution">
    <text evidence="12">The sequence shown here is derived from an EMBL/GenBank/DDBJ whole genome shotgun (WGS) entry which is preliminary data.</text>
</comment>
<dbReference type="Proteomes" id="UP000291088">
    <property type="component" value="Unassembled WGS sequence"/>
</dbReference>
<dbReference type="InterPro" id="IPR016454">
    <property type="entry name" value="Cysteine_dSase"/>
</dbReference>